<accession>A0A0C9ZNU8</accession>
<dbReference type="SMART" id="SM00320">
    <property type="entry name" value="WD40"/>
    <property type="match status" value="2"/>
</dbReference>
<dbReference type="PROSITE" id="PS50294">
    <property type="entry name" value="WD_REPEATS_REGION"/>
    <property type="match status" value="2"/>
</dbReference>
<reference evidence="5" key="2">
    <citation type="submission" date="2015-01" db="EMBL/GenBank/DDBJ databases">
        <title>Evolutionary Origins and Diversification of the Mycorrhizal Mutualists.</title>
        <authorList>
            <consortium name="DOE Joint Genome Institute"/>
            <consortium name="Mycorrhizal Genomics Consortium"/>
            <person name="Kohler A."/>
            <person name="Kuo A."/>
            <person name="Nagy L.G."/>
            <person name="Floudas D."/>
            <person name="Copeland A."/>
            <person name="Barry K.W."/>
            <person name="Cichocki N."/>
            <person name="Veneault-Fourrey C."/>
            <person name="LaButti K."/>
            <person name="Lindquist E.A."/>
            <person name="Lipzen A."/>
            <person name="Lundell T."/>
            <person name="Morin E."/>
            <person name="Murat C."/>
            <person name="Riley R."/>
            <person name="Ohm R."/>
            <person name="Sun H."/>
            <person name="Tunlid A."/>
            <person name="Henrissat B."/>
            <person name="Grigoriev I.V."/>
            <person name="Hibbett D.S."/>
            <person name="Martin F."/>
        </authorList>
    </citation>
    <scope>NUCLEOTIDE SEQUENCE [LARGE SCALE GENOMIC DNA]</scope>
    <source>
        <strain evidence="5">UH-Slu-Lm8-n1</strain>
    </source>
</reference>
<dbReference type="PROSITE" id="PS00678">
    <property type="entry name" value="WD_REPEATS_1"/>
    <property type="match status" value="2"/>
</dbReference>
<gene>
    <name evidence="4" type="ORF">CY34DRAFT_29515</name>
</gene>
<dbReference type="OrthoDB" id="2662816at2759"/>
<dbReference type="STRING" id="930992.A0A0C9ZNU8"/>
<feature type="non-terminal residue" evidence="4">
    <location>
        <position position="110"/>
    </location>
</feature>
<feature type="repeat" description="WD" evidence="3">
    <location>
        <begin position="1"/>
        <end position="30"/>
    </location>
</feature>
<dbReference type="InterPro" id="IPR015943">
    <property type="entry name" value="WD40/YVTN_repeat-like_dom_sf"/>
</dbReference>
<protein>
    <recommendedName>
        <fullName evidence="6">WD40 repeat-like protein</fullName>
    </recommendedName>
</protein>
<dbReference type="InterPro" id="IPR001680">
    <property type="entry name" value="WD40_rpt"/>
</dbReference>
<feature type="repeat" description="WD" evidence="3">
    <location>
        <begin position="71"/>
        <end position="110"/>
    </location>
</feature>
<dbReference type="Gene3D" id="2.130.10.10">
    <property type="entry name" value="YVTN repeat-like/Quinoprotein amine dehydrogenase"/>
    <property type="match status" value="1"/>
</dbReference>
<name>A0A0C9ZNU8_9AGAM</name>
<dbReference type="PANTHER" id="PTHR19848:SF8">
    <property type="entry name" value="F-BOX AND WD REPEAT DOMAIN CONTAINING 7"/>
    <property type="match status" value="1"/>
</dbReference>
<dbReference type="PROSITE" id="PS50082">
    <property type="entry name" value="WD_REPEATS_2"/>
    <property type="match status" value="2"/>
</dbReference>
<feature type="non-terminal residue" evidence="4">
    <location>
        <position position="1"/>
    </location>
</feature>
<dbReference type="Pfam" id="PF00400">
    <property type="entry name" value="WD40"/>
    <property type="match status" value="3"/>
</dbReference>
<dbReference type="InterPro" id="IPR019775">
    <property type="entry name" value="WD40_repeat_CS"/>
</dbReference>
<reference evidence="4 5" key="1">
    <citation type="submission" date="2014-04" db="EMBL/GenBank/DDBJ databases">
        <authorList>
            <consortium name="DOE Joint Genome Institute"/>
            <person name="Kuo A."/>
            <person name="Ruytinx J."/>
            <person name="Rineau F."/>
            <person name="Colpaert J."/>
            <person name="Kohler A."/>
            <person name="Nagy L.G."/>
            <person name="Floudas D."/>
            <person name="Copeland A."/>
            <person name="Barry K.W."/>
            <person name="Cichocki N."/>
            <person name="Veneault-Fourrey C."/>
            <person name="LaButti K."/>
            <person name="Lindquist E.A."/>
            <person name="Lipzen A."/>
            <person name="Lundell T."/>
            <person name="Morin E."/>
            <person name="Murat C."/>
            <person name="Sun H."/>
            <person name="Tunlid A."/>
            <person name="Henrissat B."/>
            <person name="Grigoriev I.V."/>
            <person name="Hibbett D.S."/>
            <person name="Martin F."/>
            <person name="Nordberg H.P."/>
            <person name="Cantor M.N."/>
            <person name="Hua S.X."/>
        </authorList>
    </citation>
    <scope>NUCLEOTIDE SEQUENCE [LARGE SCALE GENOMIC DNA]</scope>
    <source>
        <strain evidence="4 5">UH-Slu-Lm8-n1</strain>
    </source>
</reference>
<evidence type="ECO:0008006" key="6">
    <source>
        <dbReference type="Google" id="ProtNLM"/>
    </source>
</evidence>
<keyword evidence="2" id="KW-0677">Repeat</keyword>
<evidence type="ECO:0000313" key="4">
    <source>
        <dbReference type="EMBL" id="KIK39350.1"/>
    </source>
</evidence>
<dbReference type="SUPFAM" id="SSF50978">
    <property type="entry name" value="WD40 repeat-like"/>
    <property type="match status" value="1"/>
</dbReference>
<keyword evidence="1 3" id="KW-0853">WD repeat</keyword>
<dbReference type="PANTHER" id="PTHR19848">
    <property type="entry name" value="WD40 REPEAT PROTEIN"/>
    <property type="match status" value="1"/>
</dbReference>
<dbReference type="EMBL" id="KN835346">
    <property type="protein sequence ID" value="KIK39350.1"/>
    <property type="molecule type" value="Genomic_DNA"/>
</dbReference>
<evidence type="ECO:0000256" key="1">
    <source>
        <dbReference type="ARBA" id="ARBA00022574"/>
    </source>
</evidence>
<dbReference type="HOGENOM" id="CLU_000288_57_30_1"/>
<keyword evidence="5" id="KW-1185">Reference proteome</keyword>
<dbReference type="InterPro" id="IPR036322">
    <property type="entry name" value="WD40_repeat_dom_sf"/>
</dbReference>
<evidence type="ECO:0000313" key="5">
    <source>
        <dbReference type="Proteomes" id="UP000054485"/>
    </source>
</evidence>
<evidence type="ECO:0000256" key="3">
    <source>
        <dbReference type="PROSITE-ProRule" id="PRU00221"/>
    </source>
</evidence>
<dbReference type="AlphaFoldDB" id="A0A0C9ZNU8"/>
<evidence type="ECO:0000256" key="2">
    <source>
        <dbReference type="ARBA" id="ARBA00022737"/>
    </source>
</evidence>
<dbReference type="InParanoid" id="A0A0C9ZNU8"/>
<dbReference type="Proteomes" id="UP000054485">
    <property type="component" value="Unassembled WGS sequence"/>
</dbReference>
<organism evidence="4 5">
    <name type="scientific">Suillus luteus UH-Slu-Lm8-n1</name>
    <dbReference type="NCBI Taxonomy" id="930992"/>
    <lineage>
        <taxon>Eukaryota</taxon>
        <taxon>Fungi</taxon>
        <taxon>Dikarya</taxon>
        <taxon>Basidiomycota</taxon>
        <taxon>Agaricomycotina</taxon>
        <taxon>Agaricomycetes</taxon>
        <taxon>Agaricomycetidae</taxon>
        <taxon>Boletales</taxon>
        <taxon>Suillineae</taxon>
        <taxon>Suillaceae</taxon>
        <taxon>Suillus</taxon>
    </lineage>
</organism>
<proteinExistence type="predicted"/>
<sequence>YSPDNTQIATGGHDDGVKIWDAKTGELIKTLKHDWIVSSLAWTLDGKKLITASKGPIRIFDTATWKQTATLEGHENYVNAISSSHNNRLLASASHDRTARIWNLDTNLPV</sequence>